<gene>
    <name evidence="1" type="ORF">ABN16_00175</name>
</gene>
<dbReference type="Proteomes" id="UP000036000">
    <property type="component" value="Chromosome"/>
</dbReference>
<organism evidence="1 2">
    <name type="scientific">Levilactobacillus koreensis</name>
    <dbReference type="NCBI Taxonomy" id="637971"/>
    <lineage>
        <taxon>Bacteria</taxon>
        <taxon>Bacillati</taxon>
        <taxon>Bacillota</taxon>
        <taxon>Bacilli</taxon>
        <taxon>Lactobacillales</taxon>
        <taxon>Lactobacillaceae</taxon>
        <taxon>Levilactobacillus</taxon>
    </lineage>
</organism>
<sequence>MQLNAYLLVVNHAKDEGLKSVQQFSHLNGRKFPVFNVRCSKNQFEPEEAKDVAGRGGGVSWRFWPGYTTGDFGDTLFLCGFKSSEKPVSWAEASPQQAECLAAVVR</sequence>
<proteinExistence type="predicted"/>
<dbReference type="EMBL" id="CP012033">
    <property type="protein sequence ID" value="AKP63575.1"/>
    <property type="molecule type" value="Genomic_DNA"/>
</dbReference>
<dbReference type="RefSeq" id="WP_048731959.1">
    <property type="nucleotide sequence ID" value="NZ_CP012033.1"/>
</dbReference>
<dbReference type="KEGG" id="lko:ABN16_00175"/>
<protein>
    <submittedName>
        <fullName evidence="1">Uncharacterized protein</fullName>
    </submittedName>
</protein>
<accession>A0AAC8UT56</accession>
<reference evidence="1 2" key="1">
    <citation type="submission" date="2015-07" db="EMBL/GenBank/DDBJ databases">
        <title>Lactobacillus korensis/26-25/ whole genome sequencing.</title>
        <authorList>
            <person name="Kim M.K."/>
            <person name="Im W.-T."/>
            <person name="Srinivasan S."/>
            <person name="Lee J.-J."/>
        </authorList>
    </citation>
    <scope>NUCLEOTIDE SEQUENCE [LARGE SCALE GENOMIC DNA]</scope>
    <source>
        <strain evidence="1 2">26-25</strain>
    </source>
</reference>
<name>A0AAC8UT56_9LACO</name>
<evidence type="ECO:0000313" key="2">
    <source>
        <dbReference type="Proteomes" id="UP000036000"/>
    </source>
</evidence>
<keyword evidence="2" id="KW-1185">Reference proteome</keyword>
<evidence type="ECO:0000313" key="1">
    <source>
        <dbReference type="EMBL" id="AKP63575.1"/>
    </source>
</evidence>
<dbReference type="AlphaFoldDB" id="A0AAC8UT56"/>